<proteinExistence type="inferred from homology"/>
<evidence type="ECO:0000259" key="3">
    <source>
        <dbReference type="Pfam" id="PF03775"/>
    </source>
</evidence>
<dbReference type="Proteomes" id="UP000003157">
    <property type="component" value="Unassembled WGS sequence"/>
</dbReference>
<dbReference type="InterPro" id="IPR005526">
    <property type="entry name" value="Septum_form_inhib_MinC_C"/>
</dbReference>
<accession>E7GD10</accession>
<comment type="similarity">
    <text evidence="1">Belongs to the MinC family.</text>
</comment>
<dbReference type="SUPFAM" id="SSF63848">
    <property type="entry name" value="Cell-division inhibitor MinC, C-terminal domain"/>
    <property type="match status" value="1"/>
</dbReference>
<evidence type="ECO:0000313" key="5">
    <source>
        <dbReference type="EMBL" id="EFW04369.1"/>
    </source>
</evidence>
<dbReference type="InterPro" id="IPR055219">
    <property type="entry name" value="MinC_N_1"/>
</dbReference>
<dbReference type="Gene3D" id="2.160.20.70">
    <property type="match status" value="1"/>
</dbReference>
<dbReference type="RefSeq" id="WP_008789740.1">
    <property type="nucleotide sequence ID" value="NZ_AKCB01000001.1"/>
</dbReference>
<reference evidence="5 6" key="1">
    <citation type="submission" date="2010-12" db="EMBL/GenBank/DDBJ databases">
        <title>The Genome Sequence of Coprobacillus sp. strain 29_1.</title>
        <authorList>
            <consortium name="The Broad Institute Genome Sequencing Platform"/>
            <person name="Earl A."/>
            <person name="Ward D."/>
            <person name="Feldgarden M."/>
            <person name="Gevers D."/>
            <person name="Daigneault M."/>
            <person name="Sibley C.D."/>
            <person name="White A."/>
            <person name="Strauss J."/>
            <person name="Allen-Vercoe E."/>
            <person name="Young S.K."/>
            <person name="Zeng Q."/>
            <person name="Gargeya S."/>
            <person name="Fitzgerald M."/>
            <person name="Haas B."/>
            <person name="Abouelleil A."/>
            <person name="Alvarado L."/>
            <person name="Arachchi H.M."/>
            <person name="Berlin A."/>
            <person name="Brown A."/>
            <person name="Chapman S.B."/>
            <person name="Chen Z."/>
            <person name="Dunbar C."/>
            <person name="Freedman E."/>
            <person name="Gearin G."/>
            <person name="Gellesch M."/>
            <person name="Goldberg J."/>
            <person name="Griggs A."/>
            <person name="Gujja S."/>
            <person name="Heilman E."/>
            <person name="Heiman D."/>
            <person name="Howarth C."/>
            <person name="Larson L."/>
            <person name="Lui A."/>
            <person name="MacDonald P.J.P."/>
            <person name="Mehta T."/>
            <person name="Montmayeur A."/>
            <person name="Murphy C."/>
            <person name="Neiman D."/>
            <person name="Pearson M."/>
            <person name="Priest M."/>
            <person name="Roberts A."/>
            <person name="Saif S."/>
            <person name="Shea T."/>
            <person name="Shenoy N."/>
            <person name="Sisk P."/>
            <person name="Stolte C."/>
            <person name="Sykes S."/>
            <person name="White J."/>
            <person name="Yandava C."/>
            <person name="Nusbaum C."/>
            <person name="Birren B."/>
        </authorList>
    </citation>
    <scope>NUCLEOTIDE SEQUENCE [LARGE SCALE GENOMIC DNA]</scope>
    <source>
        <strain evidence="5 6">29_1</strain>
    </source>
</reference>
<dbReference type="STRING" id="100884.GCA_000269565_00306"/>
<keyword evidence="6" id="KW-1185">Reference proteome</keyword>
<dbReference type="InterPro" id="IPR036145">
    <property type="entry name" value="MinC_C_sf"/>
</dbReference>
<organism evidence="5 6">
    <name type="scientific">Coprobacillus cateniformis</name>
    <dbReference type="NCBI Taxonomy" id="100884"/>
    <lineage>
        <taxon>Bacteria</taxon>
        <taxon>Bacillati</taxon>
        <taxon>Bacillota</taxon>
        <taxon>Erysipelotrichia</taxon>
        <taxon>Erysipelotrichales</taxon>
        <taxon>Coprobacillaceae</taxon>
        <taxon>Coprobacillus</taxon>
    </lineage>
</organism>
<gene>
    <name evidence="5" type="ORF">HMPREF9488_02653</name>
</gene>
<dbReference type="HOGENOM" id="CLU_1419280_0_0_9"/>
<dbReference type="Pfam" id="PF22642">
    <property type="entry name" value="MinC_N_1"/>
    <property type="match status" value="1"/>
</dbReference>
<feature type="domain" description="Septum formation inhibitor MinC C-terminal" evidence="3">
    <location>
        <begin position="92"/>
        <end position="163"/>
    </location>
</feature>
<sequence length="196" mass="22824">MNIEVKGVNGVLVLKVNQFCDFDTVLNDLNMLLEQPIFQQDGYYPRAYFDFGCRYLKKEELNHLIMLIKQKKKILFDGLSLPHVQNQLEIKRQQLRNGEELFIDKETLFLGTVNPGSYVYCYDNVYFLNTVRGTIVAMNENVKIYGHDFQNAQIVINQETLHDLTTSALTSVYYKDNCIKAKKEDGYEQNYCSYIG</sequence>
<dbReference type="InterPro" id="IPR016098">
    <property type="entry name" value="CAP/MinC_C"/>
</dbReference>
<dbReference type="Pfam" id="PF03775">
    <property type="entry name" value="MinC_C"/>
    <property type="match status" value="1"/>
</dbReference>
<feature type="domain" description="Septum site-determining protein MinC N-terminal" evidence="4">
    <location>
        <begin position="3"/>
        <end position="77"/>
    </location>
</feature>
<evidence type="ECO:0000313" key="6">
    <source>
        <dbReference type="Proteomes" id="UP000003157"/>
    </source>
</evidence>
<comment type="subunit">
    <text evidence="2">Interacts with MinD and FtsZ.</text>
</comment>
<dbReference type="Gene3D" id="3.30.160.540">
    <property type="match status" value="1"/>
</dbReference>
<dbReference type="GeneID" id="78228229"/>
<protein>
    <submittedName>
        <fullName evidence="5">Uncharacterized protein</fullName>
    </submittedName>
</protein>
<comment type="caution">
    <text evidence="5">The sequence shown here is derived from an EMBL/GenBank/DDBJ whole genome shotgun (WGS) entry which is preliminary data.</text>
</comment>
<dbReference type="EMBL" id="ADKX01000039">
    <property type="protein sequence ID" value="EFW04369.1"/>
    <property type="molecule type" value="Genomic_DNA"/>
</dbReference>
<dbReference type="AlphaFoldDB" id="E7GD10"/>
<name>E7GD10_9FIRM</name>
<evidence type="ECO:0000256" key="1">
    <source>
        <dbReference type="ARBA" id="ARBA00006291"/>
    </source>
</evidence>
<dbReference type="OrthoDB" id="9790810at2"/>
<dbReference type="GO" id="GO:0000902">
    <property type="term" value="P:cell morphogenesis"/>
    <property type="evidence" value="ECO:0007669"/>
    <property type="project" value="InterPro"/>
</dbReference>
<evidence type="ECO:0000259" key="4">
    <source>
        <dbReference type="Pfam" id="PF22642"/>
    </source>
</evidence>
<dbReference type="eggNOG" id="COG0850">
    <property type="taxonomic scope" value="Bacteria"/>
</dbReference>
<evidence type="ECO:0000256" key="2">
    <source>
        <dbReference type="ARBA" id="ARBA00046874"/>
    </source>
</evidence>